<dbReference type="GO" id="GO:0000956">
    <property type="term" value="P:nuclear-transcribed mRNA catabolic process"/>
    <property type="evidence" value="ECO:0000318"/>
    <property type="project" value="GO_Central"/>
</dbReference>
<dbReference type="Proteomes" id="UP000004994">
    <property type="component" value="Chromosome 4"/>
</dbReference>
<feature type="repeat" description="TPR" evidence="3">
    <location>
        <begin position="423"/>
        <end position="456"/>
    </location>
</feature>
<evidence type="ECO:0000313" key="5">
    <source>
        <dbReference type="Proteomes" id="UP000004994"/>
    </source>
</evidence>
<dbReference type="GO" id="GO:0070478">
    <property type="term" value="P:nuclear-transcribed mRNA catabolic process, 3'-5' exonucleolytic nonsense-mediated decay"/>
    <property type="evidence" value="ECO:0007669"/>
    <property type="project" value="EnsemblPlants"/>
</dbReference>
<dbReference type="SUPFAM" id="SSF48452">
    <property type="entry name" value="TPR-like"/>
    <property type="match status" value="3"/>
</dbReference>
<dbReference type="InterPro" id="IPR039226">
    <property type="entry name" value="Ski3/TTC37"/>
</dbReference>
<dbReference type="Gramene" id="Solyc04g082980.2.1">
    <property type="protein sequence ID" value="Solyc04g082980.2.1"/>
    <property type="gene ID" value="Solyc04g082980.2"/>
</dbReference>
<dbReference type="AlphaFoldDB" id="A0A3Q7H4E1"/>
<dbReference type="PaxDb" id="4081-Solyc04g082980.1.1"/>
<evidence type="ECO:0000256" key="1">
    <source>
        <dbReference type="ARBA" id="ARBA00022737"/>
    </source>
</evidence>
<reference evidence="4" key="2">
    <citation type="submission" date="2019-01" db="UniProtKB">
        <authorList>
            <consortium name="EnsemblPlants"/>
        </authorList>
    </citation>
    <scope>IDENTIFICATION</scope>
    <source>
        <strain evidence="4">cv. Heinz 1706</strain>
    </source>
</reference>
<dbReference type="PROSITE" id="PS50005">
    <property type="entry name" value="TPR"/>
    <property type="match status" value="3"/>
</dbReference>
<feature type="repeat" description="TPR" evidence="3">
    <location>
        <begin position="199"/>
        <end position="232"/>
    </location>
</feature>
<keyword evidence="2 3" id="KW-0802">TPR repeat</keyword>
<name>A0A3Q7H4E1_SOLLC</name>
<dbReference type="SMART" id="SM00028">
    <property type="entry name" value="TPR"/>
    <property type="match status" value="7"/>
</dbReference>
<dbReference type="GO" id="GO:1904278">
    <property type="term" value="P:positive regulation of wax biosynthetic process"/>
    <property type="evidence" value="ECO:0007669"/>
    <property type="project" value="EnsemblPlants"/>
</dbReference>
<dbReference type="FunCoup" id="A0A3Q7H4E1">
    <property type="interactions" value="2580"/>
</dbReference>
<keyword evidence="5" id="KW-1185">Reference proteome</keyword>
<evidence type="ECO:0000256" key="2">
    <source>
        <dbReference type="ARBA" id="ARBA00022803"/>
    </source>
</evidence>
<evidence type="ECO:0000256" key="3">
    <source>
        <dbReference type="PROSITE-ProRule" id="PRU00339"/>
    </source>
</evidence>
<dbReference type="GO" id="GO:0055087">
    <property type="term" value="C:Ski complex"/>
    <property type="evidence" value="ECO:0000318"/>
    <property type="project" value="GO_Central"/>
</dbReference>
<keyword evidence="1" id="KW-0677">Repeat</keyword>
<dbReference type="InParanoid" id="A0A3Q7H4E1"/>
<dbReference type="Pfam" id="PF13432">
    <property type="entry name" value="TPR_16"/>
    <property type="match status" value="2"/>
</dbReference>
<dbReference type="STRING" id="4081.A0A3Q7H4E1"/>
<sequence>MSVEDDAAIRRLEEAVVSQPGDPSLHFDLGVLLWDKGGELPDIKEKAAQHFLIAAKLNPQNPAAFTYLGHYYARVAVDSQRAIKCYQRALSLNPDDSIAGEAVCDILDATGKETLEIAVCREASLKSPRAFWALCRLGYLLVNQNKWSEAVQSLQQAIRGYPTCADLWEALGLSYQQMGMFTAAVKSYGRAIELEESRVFALVESGNVYLMLGSFRKGIEQFRQALQISPLNLSAHHGLASALLSLAKESIDSGAFKWGASLLEEASKVALASTSIVGNISCAWKLLGDIQLTYAKCFPWMDEGLGSGADENSFSSSILSWKRMCCLAVRSACCSYQRALHLSPWQANVYTDVAIASDLLFSLKENCKDDMSPWFVSEKMCLGGLLLEGCNSEFWVALGCLSDHSALKQHAFIRALQLDVSLAVAWAYLGKLYRQEGESQLAQLAFDRARSIDPSLSLPWSGMSADATARNLKPDEAYECCLRAVQIFPLAEFQTGLVKLALQSGYLRSPEAFGAIQQALQRAPQYPESHNLKGLVCEARSDYESAVASYRLARLAARVFARKLSKSYLADISINLTRSLCMAGNADDAIEECKYLESKGLLDVESLQLYALSYWKLGKYDLALSMAKRLASSALPTEHPLAAASVSFICRLVYHISGKELAIRNILQLPKRAFQSSRVRLVAFAIHALDESHQLDSVVSCVRESLSSNKEIAALDFLATLGLLVKHGSKDCLEVQKGVNYLRRALHTSPNSHLIRTLLGYLLVSSREWKDVHISARCFRVDPSEHQKKEGVKSSVQIFGAGAVACCNVGSGKKTLAMSICRENSTLECKTIKLLQKCVHQEPWDHHSYYLLVLNYLQKAREKKFPRNLCVVLERLINVALRSELYAKDDISSQYQKFHRYKLQSDSSSLALAFQECGKEIKTSWNMWIAMYNLVQGLTAAWNGEFIDAEESIAQACLLAGGESCLFLSHGVICMEIARQQSDSDFLSLAIRSLKKAKDSSSTPLPFVSLLLAQAEASFGSESKWEKNLIEEWSSWRPVGRGTRETVFPVADG</sequence>
<feature type="repeat" description="TPR" evidence="3">
    <location>
        <begin position="165"/>
        <end position="198"/>
    </location>
</feature>
<organism evidence="4">
    <name type="scientific">Solanum lycopersicum</name>
    <name type="common">Tomato</name>
    <name type="synonym">Lycopersicon esculentum</name>
    <dbReference type="NCBI Taxonomy" id="4081"/>
    <lineage>
        <taxon>Eukaryota</taxon>
        <taxon>Viridiplantae</taxon>
        <taxon>Streptophyta</taxon>
        <taxon>Embryophyta</taxon>
        <taxon>Tracheophyta</taxon>
        <taxon>Spermatophyta</taxon>
        <taxon>Magnoliopsida</taxon>
        <taxon>eudicotyledons</taxon>
        <taxon>Gunneridae</taxon>
        <taxon>Pentapetalae</taxon>
        <taxon>asterids</taxon>
        <taxon>lamiids</taxon>
        <taxon>Solanales</taxon>
        <taxon>Solanaceae</taxon>
        <taxon>Solanoideae</taxon>
        <taxon>Solaneae</taxon>
        <taxon>Solanum</taxon>
        <taxon>Solanum subgen. Lycopersicon</taxon>
    </lineage>
</organism>
<evidence type="ECO:0008006" key="6">
    <source>
        <dbReference type="Google" id="ProtNLM"/>
    </source>
</evidence>
<dbReference type="PANTHER" id="PTHR15704">
    <property type="entry name" value="SUPERKILLER 3 PROTEIN-RELATED"/>
    <property type="match status" value="1"/>
</dbReference>
<dbReference type="PANTHER" id="PTHR15704:SF7">
    <property type="entry name" value="SUPERKILLER COMPLEX PROTEIN 3"/>
    <property type="match status" value="1"/>
</dbReference>
<dbReference type="EnsemblPlants" id="Solyc04g082980.2.1">
    <property type="protein sequence ID" value="Solyc04g082980.2.1"/>
    <property type="gene ID" value="Solyc04g082980.2"/>
</dbReference>
<protein>
    <recommendedName>
        <fullName evidence="6">Tetratricopeptide repeat protein SKI3</fullName>
    </recommendedName>
</protein>
<dbReference type="InterPro" id="IPR011990">
    <property type="entry name" value="TPR-like_helical_dom_sf"/>
</dbReference>
<proteinExistence type="predicted"/>
<dbReference type="GO" id="GO:0016441">
    <property type="term" value="P:post-transcriptional gene silencing"/>
    <property type="evidence" value="ECO:0007669"/>
    <property type="project" value="EnsemblPlants"/>
</dbReference>
<accession>A0A3Q7H4E1</accession>
<evidence type="ECO:0000313" key="4">
    <source>
        <dbReference type="EnsemblPlants" id="Solyc04g082980.2.1"/>
    </source>
</evidence>
<dbReference type="OMA" id="CRAYVMQ"/>
<dbReference type="InterPro" id="IPR019734">
    <property type="entry name" value="TPR_rpt"/>
</dbReference>
<reference evidence="4" key="1">
    <citation type="journal article" date="2012" name="Nature">
        <title>The tomato genome sequence provides insights into fleshy fruit evolution.</title>
        <authorList>
            <consortium name="Tomato Genome Consortium"/>
        </authorList>
    </citation>
    <scope>NUCLEOTIDE SEQUENCE [LARGE SCALE GENOMIC DNA]</scope>
    <source>
        <strain evidence="4">cv. Heinz 1706</strain>
    </source>
</reference>
<dbReference type="Gene3D" id="1.25.40.10">
    <property type="entry name" value="Tetratricopeptide repeat domain"/>
    <property type="match status" value="4"/>
</dbReference>